<gene>
    <name evidence="1" type="ORF">FTUN_2439</name>
</gene>
<protein>
    <submittedName>
        <fullName evidence="1">Uncharacterized protein</fullName>
    </submittedName>
</protein>
<dbReference type="KEGG" id="ftj:FTUN_2439"/>
<keyword evidence="2" id="KW-1185">Reference proteome</keyword>
<evidence type="ECO:0000313" key="1">
    <source>
        <dbReference type="EMBL" id="QJW94913.1"/>
    </source>
</evidence>
<evidence type="ECO:0000313" key="2">
    <source>
        <dbReference type="Proteomes" id="UP000503447"/>
    </source>
</evidence>
<dbReference type="RefSeq" id="WP_171470813.1">
    <property type="nucleotide sequence ID" value="NZ_CP053452.2"/>
</dbReference>
<dbReference type="Proteomes" id="UP000503447">
    <property type="component" value="Chromosome"/>
</dbReference>
<organism evidence="1 2">
    <name type="scientific">Frigoriglobus tundricola</name>
    <dbReference type="NCBI Taxonomy" id="2774151"/>
    <lineage>
        <taxon>Bacteria</taxon>
        <taxon>Pseudomonadati</taxon>
        <taxon>Planctomycetota</taxon>
        <taxon>Planctomycetia</taxon>
        <taxon>Gemmatales</taxon>
        <taxon>Gemmataceae</taxon>
        <taxon>Frigoriglobus</taxon>
    </lineage>
</organism>
<dbReference type="EMBL" id="CP053452">
    <property type="protein sequence ID" value="QJW94913.1"/>
    <property type="molecule type" value="Genomic_DNA"/>
</dbReference>
<name>A0A6M5YNQ8_9BACT</name>
<sequence>MRLFLARWLENEPSAFDSDAVQKLKVRICDYEKLQGEERYFFILDRIEQETVAPLKVGVKRYEVLLEQFGLSGSVEAGVQRDLFELNQVRNCSCIVRAVGIVGWSMHARGLGSNSVASWWSARTRFGAISNIP</sequence>
<reference evidence="2" key="1">
    <citation type="submission" date="2020-05" db="EMBL/GenBank/DDBJ databases">
        <title>Frigoriglobus tundricola gen. nov., sp. nov., a psychrotolerant cellulolytic planctomycete of the family Gemmataceae with two divergent copies of 16S rRNA gene.</title>
        <authorList>
            <person name="Kulichevskaya I.S."/>
            <person name="Ivanova A.A."/>
            <person name="Naumoff D.G."/>
            <person name="Beletsky A.V."/>
            <person name="Rijpstra W.I.C."/>
            <person name="Sinninghe Damste J.S."/>
            <person name="Mardanov A.V."/>
            <person name="Ravin N.V."/>
            <person name="Dedysh S.N."/>
        </authorList>
    </citation>
    <scope>NUCLEOTIDE SEQUENCE [LARGE SCALE GENOMIC DNA]</scope>
    <source>
        <strain evidence="2">PL17</strain>
    </source>
</reference>
<proteinExistence type="predicted"/>
<accession>A0A6M5YNQ8</accession>
<dbReference type="AlphaFoldDB" id="A0A6M5YNQ8"/>